<reference evidence="3 4" key="1">
    <citation type="submission" date="2024-08" db="EMBL/GenBank/DDBJ databases">
        <authorList>
            <person name="Cucini C."/>
            <person name="Frati F."/>
        </authorList>
    </citation>
    <scope>NUCLEOTIDE SEQUENCE [LARGE SCALE GENOMIC DNA]</scope>
</reference>
<name>A0ABP1Q4B1_9HEXA</name>
<evidence type="ECO:0000313" key="3">
    <source>
        <dbReference type="EMBL" id="CAL8088784.1"/>
    </source>
</evidence>
<dbReference type="EMBL" id="CAXLJM020000023">
    <property type="protein sequence ID" value="CAL8088784.1"/>
    <property type="molecule type" value="Genomic_DNA"/>
</dbReference>
<evidence type="ECO:0000256" key="1">
    <source>
        <dbReference type="SAM" id="Phobius"/>
    </source>
</evidence>
<evidence type="ECO:0000256" key="2">
    <source>
        <dbReference type="SAM" id="SignalP"/>
    </source>
</evidence>
<protein>
    <recommendedName>
        <fullName evidence="5">Gustatory receptor</fullName>
    </recommendedName>
</protein>
<feature type="chain" id="PRO_5046617046" description="Gustatory receptor" evidence="2">
    <location>
        <begin position="23"/>
        <end position="376"/>
    </location>
</feature>
<comment type="caution">
    <text evidence="3">The sequence shown here is derived from an EMBL/GenBank/DDBJ whole genome shotgun (WGS) entry which is preliminary data.</text>
</comment>
<feature type="transmembrane region" description="Helical" evidence="1">
    <location>
        <begin position="43"/>
        <end position="60"/>
    </location>
</feature>
<dbReference type="Proteomes" id="UP001642540">
    <property type="component" value="Unassembled WGS sequence"/>
</dbReference>
<keyword evidence="1" id="KW-0812">Transmembrane</keyword>
<feature type="transmembrane region" description="Helical" evidence="1">
    <location>
        <begin position="267"/>
        <end position="285"/>
    </location>
</feature>
<feature type="transmembrane region" description="Helical" evidence="1">
    <location>
        <begin position="95"/>
        <end position="117"/>
    </location>
</feature>
<organism evidence="3 4">
    <name type="scientific">Orchesella dallaii</name>
    <dbReference type="NCBI Taxonomy" id="48710"/>
    <lineage>
        <taxon>Eukaryota</taxon>
        <taxon>Metazoa</taxon>
        <taxon>Ecdysozoa</taxon>
        <taxon>Arthropoda</taxon>
        <taxon>Hexapoda</taxon>
        <taxon>Collembola</taxon>
        <taxon>Entomobryomorpha</taxon>
        <taxon>Entomobryoidea</taxon>
        <taxon>Orchesellidae</taxon>
        <taxon>Orchesellinae</taxon>
        <taxon>Orchesella</taxon>
    </lineage>
</organism>
<feature type="transmembrane region" description="Helical" evidence="1">
    <location>
        <begin position="178"/>
        <end position="197"/>
    </location>
</feature>
<sequence length="376" mass="42998">MWRKGFCFLLELLILLRLGINTMPLITEYSNDNENGMSTLAKGTYFIFLSFYIVVFYLYWTTAKYFCEMFNHTLSLSEKICLKERSPRRIQLVKWSVNASWIFVTFYIFLTILVHGLKYLKVNTSNHFNFSHGVSNSSKILRYKVDFTDIHYHHEFILVEITFAAIGCMNIGYGMMSFWFLGVLAIFFRQLILLFYWKIEAMDELGLRFLVPHEVRTFNKIGKIIDTFNQHYGLMILVGAAVVVTYISTSVEQAFSGLQNILRPSTGLHLLLSYLPTLASAFMIAEVSRVAGTFGGIIKDQFGKFTKECGDPAESLCGISIVHFDLATSNIGFKGLGFFTVSYQFITTILSLIVTYSIVIVQMFPHDVSQTNDLVN</sequence>
<keyword evidence="1" id="KW-0472">Membrane</keyword>
<gene>
    <name evidence="3" type="ORF">ODALV1_LOCUS7159</name>
</gene>
<proteinExistence type="predicted"/>
<evidence type="ECO:0008006" key="5">
    <source>
        <dbReference type="Google" id="ProtNLM"/>
    </source>
</evidence>
<feature type="transmembrane region" description="Helical" evidence="1">
    <location>
        <begin position="232"/>
        <end position="255"/>
    </location>
</feature>
<feature type="signal peptide" evidence="2">
    <location>
        <begin position="1"/>
        <end position="22"/>
    </location>
</feature>
<keyword evidence="4" id="KW-1185">Reference proteome</keyword>
<feature type="transmembrane region" description="Helical" evidence="1">
    <location>
        <begin position="343"/>
        <end position="364"/>
    </location>
</feature>
<keyword evidence="1" id="KW-1133">Transmembrane helix</keyword>
<accession>A0ABP1Q4B1</accession>
<evidence type="ECO:0000313" key="4">
    <source>
        <dbReference type="Proteomes" id="UP001642540"/>
    </source>
</evidence>
<keyword evidence="2" id="KW-0732">Signal</keyword>